<feature type="domain" description="N(4)-bis(aminopropyl)spermidine synthase C-terminal" evidence="1">
    <location>
        <begin position="12"/>
        <end position="204"/>
    </location>
</feature>
<dbReference type="EMBL" id="SMTL01000002">
    <property type="protein sequence ID" value="TDK37562.1"/>
    <property type="molecule type" value="Genomic_DNA"/>
</dbReference>
<keyword evidence="3" id="KW-1185">Reference proteome</keyword>
<comment type="caution">
    <text evidence="2">The sequence shown here is derived from an EMBL/GenBank/DDBJ whole genome shotgun (WGS) entry which is preliminary data.</text>
</comment>
<name>A0A4R5UKV6_9HYPH</name>
<dbReference type="GO" id="GO:0032259">
    <property type="term" value="P:methylation"/>
    <property type="evidence" value="ECO:0007669"/>
    <property type="project" value="UniProtKB-KW"/>
</dbReference>
<keyword evidence="2" id="KW-0489">Methyltransferase</keyword>
<proteinExistence type="predicted"/>
<keyword evidence="2" id="KW-0808">Transferase</keyword>
<accession>A0A4R5UKV6</accession>
<dbReference type="GO" id="GO:0008168">
    <property type="term" value="F:methyltransferase activity"/>
    <property type="evidence" value="ECO:0007669"/>
    <property type="project" value="UniProtKB-KW"/>
</dbReference>
<dbReference type="OrthoDB" id="7593728at2"/>
<dbReference type="AlphaFoldDB" id="A0A4R5UKV6"/>
<dbReference type="RefSeq" id="WP_133316330.1">
    <property type="nucleotide sequence ID" value="NZ_SMTL01000002.1"/>
</dbReference>
<gene>
    <name evidence="2" type="ORF">E2F50_12000</name>
</gene>
<sequence>MRQPVDLRAAINAVSDVVQNRPRPIRNFDQIYMKSGDMVVQSEIVADWADGKRLAFIGDGDAISVCVAYLRVKGILDFGPSQITVFDFDERQVNAVLRFADLMGMGELLTAQLYNCLDPFPAHDKFDCFYTNPPWGASNGGDSVNVFVERGMEAIGGIGDGVVVIADDDTLAWPKEVLANVQRFASDRNFYVSKMQRKLHEYHLDDAPDLKSCNLFLSSLPSAQPLAEPSVGTPPERMAHFYGSRKAPTVHYVRAKPRPDYGMASDEEYTLEMLETNS</sequence>
<dbReference type="SUPFAM" id="SSF53335">
    <property type="entry name" value="S-adenosyl-L-methionine-dependent methyltransferases"/>
    <property type="match status" value="1"/>
</dbReference>
<evidence type="ECO:0000313" key="2">
    <source>
        <dbReference type="EMBL" id="TDK37562.1"/>
    </source>
</evidence>
<protein>
    <submittedName>
        <fullName evidence="2">Putative methyltransferase</fullName>
    </submittedName>
</protein>
<dbReference type="Pfam" id="PF01861">
    <property type="entry name" value="BpsA_C"/>
    <property type="match status" value="1"/>
</dbReference>
<dbReference type="Proteomes" id="UP000295238">
    <property type="component" value="Unassembled WGS sequence"/>
</dbReference>
<dbReference type="InterPro" id="IPR002723">
    <property type="entry name" value="BpsA_C"/>
</dbReference>
<evidence type="ECO:0000259" key="1">
    <source>
        <dbReference type="Pfam" id="PF01861"/>
    </source>
</evidence>
<evidence type="ECO:0000313" key="3">
    <source>
        <dbReference type="Proteomes" id="UP000295238"/>
    </source>
</evidence>
<reference evidence="2 3" key="1">
    <citation type="submission" date="2019-03" db="EMBL/GenBank/DDBJ databases">
        <title>Rhizobium sp. nov., an bacterium isolated from biocrust in Mu Us Desert.</title>
        <authorList>
            <person name="Lixiong L."/>
        </authorList>
    </citation>
    <scope>NUCLEOTIDE SEQUENCE [LARGE SCALE GENOMIC DNA]</scope>
    <source>
        <strain evidence="2 3">SPY-1</strain>
    </source>
</reference>
<dbReference type="Gene3D" id="3.40.50.150">
    <property type="entry name" value="Vaccinia Virus protein VP39"/>
    <property type="match status" value="1"/>
</dbReference>
<organism evidence="2 3">
    <name type="scientific">Rhizobium deserti</name>
    <dbReference type="NCBI Taxonomy" id="2547961"/>
    <lineage>
        <taxon>Bacteria</taxon>
        <taxon>Pseudomonadati</taxon>
        <taxon>Pseudomonadota</taxon>
        <taxon>Alphaproteobacteria</taxon>
        <taxon>Hyphomicrobiales</taxon>
        <taxon>Rhizobiaceae</taxon>
        <taxon>Rhizobium/Agrobacterium group</taxon>
        <taxon>Rhizobium</taxon>
    </lineage>
</organism>
<dbReference type="InterPro" id="IPR029063">
    <property type="entry name" value="SAM-dependent_MTases_sf"/>
</dbReference>